<dbReference type="Pfam" id="PF03783">
    <property type="entry name" value="CsgG"/>
    <property type="match status" value="1"/>
</dbReference>
<sequence>MELNRSNIGMYSYELLYGVMMSRQFLSFPKVYIVMKKIMILGMAVLSASLISGCATESSRSLTVEKVDTYQSHYNGVRAPISVGKFENRSTFQRGIFSDGVDRLGNQATTILITHLQQSNRFSVLDRTNMKEIQAEAGIKGQAQKLKGADYVVTGDVTEFGRKTVGDHQLFGILGRGKSQVAYAKVNLNIVNVQTSEVVFSSQGAGEYSLSNREVIGFGGTAGYDSTLNGKVLDLAVREAVNNLVAGIDRGQWDPTL</sequence>
<name>A0ABQ1IGW5_9GAMM</name>
<evidence type="ECO:0000256" key="8">
    <source>
        <dbReference type="ARBA" id="ARBA00023288"/>
    </source>
</evidence>
<evidence type="ECO:0000256" key="3">
    <source>
        <dbReference type="ARBA" id="ARBA00014028"/>
    </source>
</evidence>
<protein>
    <recommendedName>
        <fullName evidence="3">Curli production assembly/transport component CsgG</fullName>
    </recommendedName>
</protein>
<dbReference type="InterPro" id="IPR005534">
    <property type="entry name" value="Curli_assmbl/transp-comp_CsgG"/>
</dbReference>
<comment type="function">
    <text evidence="1">May be involved in the biogenesis of curli organelles.</text>
</comment>
<evidence type="ECO:0000313" key="9">
    <source>
        <dbReference type="EMBL" id="GGB40100.1"/>
    </source>
</evidence>
<evidence type="ECO:0000256" key="4">
    <source>
        <dbReference type="ARBA" id="ARBA00022475"/>
    </source>
</evidence>
<dbReference type="Proteomes" id="UP000646152">
    <property type="component" value="Unassembled WGS sequence"/>
</dbReference>
<keyword evidence="4" id="KW-1003">Cell membrane</keyword>
<evidence type="ECO:0000256" key="6">
    <source>
        <dbReference type="ARBA" id="ARBA00023136"/>
    </source>
</evidence>
<keyword evidence="7" id="KW-0564">Palmitate</keyword>
<dbReference type="PANTHER" id="PTHR41164:SF1">
    <property type="entry name" value="CURLI PRODUCTION ASSEMBLY_TRANSPORT COMPONENT CSGG"/>
    <property type="match status" value="1"/>
</dbReference>
<comment type="caution">
    <text evidence="9">The sequence shown here is derived from an EMBL/GenBank/DDBJ whole genome shotgun (WGS) entry which is preliminary data.</text>
</comment>
<keyword evidence="6" id="KW-0472">Membrane</keyword>
<keyword evidence="10" id="KW-1185">Reference proteome</keyword>
<keyword evidence="5" id="KW-0732">Signal</keyword>
<reference evidence="10" key="1">
    <citation type="journal article" date="2019" name="Int. J. Syst. Evol. Microbiol.">
        <title>The Global Catalogue of Microorganisms (GCM) 10K type strain sequencing project: providing services to taxonomists for standard genome sequencing and annotation.</title>
        <authorList>
            <consortium name="The Broad Institute Genomics Platform"/>
            <consortium name="The Broad Institute Genome Sequencing Center for Infectious Disease"/>
            <person name="Wu L."/>
            <person name="Ma J."/>
        </authorList>
    </citation>
    <scope>NUCLEOTIDE SEQUENCE [LARGE SCALE GENOMIC DNA]</scope>
    <source>
        <strain evidence="10">CGMCC 1.15923</strain>
    </source>
</reference>
<dbReference type="RefSeq" id="WP_229667814.1">
    <property type="nucleotide sequence ID" value="NZ_BMKE01000007.1"/>
</dbReference>
<keyword evidence="8 9" id="KW-0449">Lipoprotein</keyword>
<evidence type="ECO:0000313" key="10">
    <source>
        <dbReference type="Proteomes" id="UP000646152"/>
    </source>
</evidence>
<dbReference type="SUPFAM" id="SSF52964">
    <property type="entry name" value="TolB, N-terminal domain"/>
    <property type="match status" value="1"/>
</dbReference>
<evidence type="ECO:0000256" key="2">
    <source>
        <dbReference type="ARBA" id="ARBA00008899"/>
    </source>
</evidence>
<dbReference type="EMBL" id="BMKE01000007">
    <property type="protein sequence ID" value="GGB40100.1"/>
    <property type="molecule type" value="Genomic_DNA"/>
</dbReference>
<dbReference type="PANTHER" id="PTHR41164">
    <property type="entry name" value="CURLI PRODUCTION ASSEMBLY/TRANSPORT COMPONENT CSGG"/>
    <property type="match status" value="1"/>
</dbReference>
<gene>
    <name evidence="9" type="ORF">GCM10011502_11780</name>
</gene>
<organism evidence="9 10">
    <name type="scientific">Oceanisphaera marina</name>
    <dbReference type="NCBI Taxonomy" id="2017550"/>
    <lineage>
        <taxon>Bacteria</taxon>
        <taxon>Pseudomonadati</taxon>
        <taxon>Pseudomonadota</taxon>
        <taxon>Gammaproteobacteria</taxon>
        <taxon>Aeromonadales</taxon>
        <taxon>Aeromonadaceae</taxon>
        <taxon>Oceanisphaera</taxon>
    </lineage>
</organism>
<evidence type="ECO:0000256" key="5">
    <source>
        <dbReference type="ARBA" id="ARBA00022729"/>
    </source>
</evidence>
<dbReference type="Gene3D" id="3.40.50.10610">
    <property type="entry name" value="ABC-type transport auxiliary lipoprotein component"/>
    <property type="match status" value="1"/>
</dbReference>
<evidence type="ECO:0000256" key="7">
    <source>
        <dbReference type="ARBA" id="ARBA00023139"/>
    </source>
</evidence>
<comment type="similarity">
    <text evidence="2">Belongs to the CsgG family.</text>
</comment>
<evidence type="ECO:0000256" key="1">
    <source>
        <dbReference type="ARBA" id="ARBA00003989"/>
    </source>
</evidence>
<accession>A0ABQ1IGW5</accession>
<proteinExistence type="inferred from homology"/>